<dbReference type="InterPro" id="IPR036895">
    <property type="entry name" value="Uracil-DNA_glycosylase-like_sf"/>
</dbReference>
<dbReference type="Pfam" id="PF03167">
    <property type="entry name" value="UDG"/>
    <property type="match status" value="1"/>
</dbReference>
<dbReference type="EMBL" id="JAAEDM010000048">
    <property type="protein sequence ID" value="MBR0672725.1"/>
    <property type="molecule type" value="Genomic_DNA"/>
</dbReference>
<dbReference type="PANTHER" id="PTHR33693:SF3">
    <property type="entry name" value="TYPE-5 URACIL-DNA GLYCOSYLASE"/>
    <property type="match status" value="1"/>
</dbReference>
<dbReference type="CDD" id="cd10031">
    <property type="entry name" value="UDG-F5_TTUDGB_like"/>
    <property type="match status" value="1"/>
</dbReference>
<evidence type="ECO:0000256" key="9">
    <source>
        <dbReference type="ARBA" id="ARBA00023887"/>
    </source>
</evidence>
<evidence type="ECO:0000256" key="3">
    <source>
        <dbReference type="ARBA" id="ARBA00022763"/>
    </source>
</evidence>
<evidence type="ECO:0000256" key="4">
    <source>
        <dbReference type="ARBA" id="ARBA00022801"/>
    </source>
</evidence>
<comment type="similarity">
    <text evidence="8">Belongs to the uracil-DNA glycosylase (UDG) superfamily. Type 5 (UDGb) family.</text>
</comment>
<reference evidence="12" key="1">
    <citation type="submission" date="2020-01" db="EMBL/GenBank/DDBJ databases">
        <authorList>
            <person name="Rat A."/>
        </authorList>
    </citation>
    <scope>NUCLEOTIDE SEQUENCE</scope>
    <source>
        <strain evidence="12">LMG 31231</strain>
    </source>
</reference>
<dbReference type="GO" id="GO:0006284">
    <property type="term" value="P:base-excision repair"/>
    <property type="evidence" value="ECO:0007669"/>
    <property type="project" value="InterPro"/>
</dbReference>
<dbReference type="GO" id="GO:0046872">
    <property type="term" value="F:metal ion binding"/>
    <property type="evidence" value="ECO:0007669"/>
    <property type="project" value="UniProtKB-KW"/>
</dbReference>
<evidence type="ECO:0000256" key="1">
    <source>
        <dbReference type="ARBA" id="ARBA00022485"/>
    </source>
</evidence>
<dbReference type="PANTHER" id="PTHR33693">
    <property type="entry name" value="TYPE-5 URACIL-DNA GLYCOSYLASE"/>
    <property type="match status" value="1"/>
</dbReference>
<comment type="caution">
    <text evidence="12">The sequence shown here is derived from an EMBL/GenBank/DDBJ whole genome shotgun (WGS) entry which is preliminary data.</text>
</comment>
<sequence>MTREGRHPSPDPTPPRAEGPLEPGTGGAPGHDCALCPRLVAYRDANRAANPGWHNGPVPSWGPREAPLLVLGLAPGVRGANRTGRPFTGDYAGRLLYGTLLKFGQARGQFLESPDDGLELTGCRIANAVRCVPPENKPTPAEIRSCNGFLGAELAAMPRLRAVLALGTVAHNALLRSRGIPAARYAFAHGAIHALPDGLLLADSYHVSRYNTSTRRLTPEMFETAVATLLARIGA</sequence>
<dbReference type="GO" id="GO:0004844">
    <property type="term" value="F:uracil DNA N-glycosylase activity"/>
    <property type="evidence" value="ECO:0007669"/>
    <property type="project" value="InterPro"/>
</dbReference>
<evidence type="ECO:0000256" key="6">
    <source>
        <dbReference type="ARBA" id="ARBA00023014"/>
    </source>
</evidence>
<protein>
    <recommendedName>
        <fullName evidence="9">Type-5 uracil-DNA glycosylase</fullName>
    </recommendedName>
</protein>
<dbReference type="GO" id="GO:0033958">
    <property type="term" value="F:DNA-deoxyinosine glycosylase activity"/>
    <property type="evidence" value="ECO:0007669"/>
    <property type="project" value="InterPro"/>
</dbReference>
<dbReference type="SMART" id="SM00987">
    <property type="entry name" value="UreE_C"/>
    <property type="match status" value="1"/>
</dbReference>
<proteinExistence type="inferred from homology"/>
<keyword evidence="6" id="KW-0411">Iron-sulfur</keyword>
<dbReference type="Proteomes" id="UP001138751">
    <property type="component" value="Unassembled WGS sequence"/>
</dbReference>
<keyword evidence="4" id="KW-0378">Hydrolase</keyword>
<feature type="region of interest" description="Disordered" evidence="10">
    <location>
        <begin position="1"/>
        <end position="29"/>
    </location>
</feature>
<accession>A0A9X9WZZ6</accession>
<organism evidence="12 13">
    <name type="scientific">Neoroseomonas soli</name>
    <dbReference type="NCBI Taxonomy" id="1081025"/>
    <lineage>
        <taxon>Bacteria</taxon>
        <taxon>Pseudomonadati</taxon>
        <taxon>Pseudomonadota</taxon>
        <taxon>Alphaproteobacteria</taxon>
        <taxon>Acetobacterales</taxon>
        <taxon>Acetobacteraceae</taxon>
        <taxon>Neoroseomonas</taxon>
    </lineage>
</organism>
<evidence type="ECO:0000256" key="10">
    <source>
        <dbReference type="SAM" id="MobiDB-lite"/>
    </source>
</evidence>
<evidence type="ECO:0000256" key="8">
    <source>
        <dbReference type="ARBA" id="ARBA00023779"/>
    </source>
</evidence>
<keyword evidence="2" id="KW-0479">Metal-binding</keyword>
<dbReference type="SMART" id="SM00986">
    <property type="entry name" value="UDG"/>
    <property type="match status" value="1"/>
</dbReference>
<keyword evidence="13" id="KW-1185">Reference proteome</keyword>
<feature type="domain" description="Uracil-DNA glycosylase-like" evidence="11">
    <location>
        <begin position="59"/>
        <end position="226"/>
    </location>
</feature>
<gene>
    <name evidence="12" type="ORF">GXW76_16215</name>
</gene>
<evidence type="ECO:0000256" key="7">
    <source>
        <dbReference type="ARBA" id="ARBA00023204"/>
    </source>
</evidence>
<evidence type="ECO:0000256" key="2">
    <source>
        <dbReference type="ARBA" id="ARBA00022723"/>
    </source>
</evidence>
<evidence type="ECO:0000259" key="11">
    <source>
        <dbReference type="SMART" id="SM00986"/>
    </source>
</evidence>
<dbReference type="SUPFAM" id="SSF52141">
    <property type="entry name" value="Uracil-DNA glycosylase-like"/>
    <property type="match status" value="1"/>
</dbReference>
<name>A0A9X9WZZ6_9PROT</name>
<keyword evidence="3" id="KW-0227">DNA damage</keyword>
<dbReference type="InterPro" id="IPR044147">
    <property type="entry name" value="UdgB-like"/>
</dbReference>
<dbReference type="Gene3D" id="3.40.470.10">
    <property type="entry name" value="Uracil-DNA glycosylase-like domain"/>
    <property type="match status" value="1"/>
</dbReference>
<keyword evidence="1" id="KW-0004">4Fe-4S</keyword>
<dbReference type="InterPro" id="IPR051536">
    <property type="entry name" value="UDG_Type-4/5"/>
</dbReference>
<dbReference type="InterPro" id="IPR005122">
    <property type="entry name" value="Uracil-DNA_glycosylase-like"/>
</dbReference>
<evidence type="ECO:0000313" key="12">
    <source>
        <dbReference type="EMBL" id="MBR0672725.1"/>
    </source>
</evidence>
<keyword evidence="7" id="KW-0234">DNA repair</keyword>
<dbReference type="GO" id="GO:0051539">
    <property type="term" value="F:4 iron, 4 sulfur cluster binding"/>
    <property type="evidence" value="ECO:0007669"/>
    <property type="project" value="UniProtKB-KW"/>
</dbReference>
<keyword evidence="5" id="KW-0408">Iron</keyword>
<evidence type="ECO:0000313" key="13">
    <source>
        <dbReference type="Proteomes" id="UP001138751"/>
    </source>
</evidence>
<evidence type="ECO:0000256" key="5">
    <source>
        <dbReference type="ARBA" id="ARBA00023004"/>
    </source>
</evidence>
<dbReference type="AlphaFoldDB" id="A0A9X9WZZ6"/>
<reference evidence="12" key="2">
    <citation type="journal article" date="2021" name="Syst. Appl. Microbiol.">
        <title>Roseomonas hellenica sp. nov., isolated from roots of wild-growing Alkanna tinctoria.</title>
        <authorList>
            <person name="Rat A."/>
            <person name="Naranjo H.D."/>
            <person name="Lebbe L."/>
            <person name="Cnockaert M."/>
            <person name="Krigas N."/>
            <person name="Grigoriadou K."/>
            <person name="Maloupa E."/>
            <person name="Willems A."/>
        </authorList>
    </citation>
    <scope>NUCLEOTIDE SEQUENCE</scope>
    <source>
        <strain evidence="12">LMG 31231</strain>
    </source>
</reference>